<proteinExistence type="predicted"/>
<evidence type="ECO:0000313" key="2">
    <source>
        <dbReference type="Proteomes" id="UP000054097"/>
    </source>
</evidence>
<sequence length="69" mass="7516">MKREHGGEPSQPSSTVTCTISLYVIMGATAPPKGIQRYDCACTGRIYLVATIPCFLLSSSKSMRPKTDY</sequence>
<dbReference type="Proteomes" id="UP000054097">
    <property type="component" value="Unassembled WGS sequence"/>
</dbReference>
<dbReference type="AlphaFoldDB" id="A0A0C2WP75"/>
<protein>
    <submittedName>
        <fullName evidence="1">Uncharacterized protein</fullName>
    </submittedName>
</protein>
<keyword evidence="2" id="KW-1185">Reference proteome</keyword>
<gene>
    <name evidence="1" type="ORF">M408DRAFT_31191</name>
</gene>
<dbReference type="EMBL" id="KN824678">
    <property type="protein sequence ID" value="KIM19472.1"/>
    <property type="molecule type" value="Genomic_DNA"/>
</dbReference>
<dbReference type="HOGENOM" id="CLU_2777520_0_0_1"/>
<reference evidence="2" key="2">
    <citation type="submission" date="2015-01" db="EMBL/GenBank/DDBJ databases">
        <title>Evolutionary Origins and Diversification of the Mycorrhizal Mutualists.</title>
        <authorList>
            <consortium name="DOE Joint Genome Institute"/>
            <consortium name="Mycorrhizal Genomics Consortium"/>
            <person name="Kohler A."/>
            <person name="Kuo A."/>
            <person name="Nagy L.G."/>
            <person name="Floudas D."/>
            <person name="Copeland A."/>
            <person name="Barry K.W."/>
            <person name="Cichocki N."/>
            <person name="Veneault-Fourrey C."/>
            <person name="LaButti K."/>
            <person name="Lindquist E.A."/>
            <person name="Lipzen A."/>
            <person name="Lundell T."/>
            <person name="Morin E."/>
            <person name="Murat C."/>
            <person name="Riley R."/>
            <person name="Ohm R."/>
            <person name="Sun H."/>
            <person name="Tunlid A."/>
            <person name="Henrissat B."/>
            <person name="Grigoriev I.V."/>
            <person name="Hibbett D.S."/>
            <person name="Martin F."/>
        </authorList>
    </citation>
    <scope>NUCLEOTIDE SEQUENCE [LARGE SCALE GENOMIC DNA]</scope>
    <source>
        <strain evidence="2">MAFF 305830</strain>
    </source>
</reference>
<accession>A0A0C2WP75</accession>
<reference evidence="1 2" key="1">
    <citation type="submission" date="2014-04" db="EMBL/GenBank/DDBJ databases">
        <authorList>
            <consortium name="DOE Joint Genome Institute"/>
            <person name="Kuo A."/>
            <person name="Zuccaro A."/>
            <person name="Kohler A."/>
            <person name="Nagy L.G."/>
            <person name="Floudas D."/>
            <person name="Copeland A."/>
            <person name="Barry K.W."/>
            <person name="Cichocki N."/>
            <person name="Veneault-Fourrey C."/>
            <person name="LaButti K."/>
            <person name="Lindquist E.A."/>
            <person name="Lipzen A."/>
            <person name="Lundell T."/>
            <person name="Morin E."/>
            <person name="Murat C."/>
            <person name="Sun H."/>
            <person name="Tunlid A."/>
            <person name="Henrissat B."/>
            <person name="Grigoriev I.V."/>
            <person name="Hibbett D.S."/>
            <person name="Martin F."/>
            <person name="Nordberg H.P."/>
            <person name="Cantor M.N."/>
            <person name="Hua S.X."/>
        </authorList>
    </citation>
    <scope>NUCLEOTIDE SEQUENCE [LARGE SCALE GENOMIC DNA]</scope>
    <source>
        <strain evidence="1 2">MAFF 305830</strain>
    </source>
</reference>
<evidence type="ECO:0000313" key="1">
    <source>
        <dbReference type="EMBL" id="KIM19472.1"/>
    </source>
</evidence>
<organism evidence="1 2">
    <name type="scientific">Serendipita vermifera MAFF 305830</name>
    <dbReference type="NCBI Taxonomy" id="933852"/>
    <lineage>
        <taxon>Eukaryota</taxon>
        <taxon>Fungi</taxon>
        <taxon>Dikarya</taxon>
        <taxon>Basidiomycota</taxon>
        <taxon>Agaricomycotina</taxon>
        <taxon>Agaricomycetes</taxon>
        <taxon>Sebacinales</taxon>
        <taxon>Serendipitaceae</taxon>
        <taxon>Serendipita</taxon>
    </lineage>
</organism>
<name>A0A0C2WP75_SERVB</name>